<keyword evidence="2" id="KW-0808">Transferase</keyword>
<feature type="compositionally biased region" description="Basic residues" evidence="1">
    <location>
        <begin position="158"/>
        <end position="187"/>
    </location>
</feature>
<dbReference type="GO" id="GO:0032259">
    <property type="term" value="P:methylation"/>
    <property type="evidence" value="ECO:0007669"/>
    <property type="project" value="UniProtKB-KW"/>
</dbReference>
<feature type="non-terminal residue" evidence="2">
    <location>
        <position position="292"/>
    </location>
</feature>
<gene>
    <name evidence="2" type="ORF">AVDCRST_MAG73-2531</name>
</gene>
<keyword evidence="2" id="KW-0489">Methyltransferase</keyword>
<feature type="compositionally biased region" description="Gly residues" evidence="1">
    <location>
        <begin position="252"/>
        <end position="281"/>
    </location>
</feature>
<dbReference type="GO" id="GO:0102559">
    <property type="term" value="F:peptide chain release factor N(5)-glutamine methyltransferase activity"/>
    <property type="evidence" value="ECO:0007669"/>
    <property type="project" value="UniProtKB-EC"/>
</dbReference>
<sequence>DRAGRRVAHRRRGAARRRRPPRRRRARHAPLGRGGAAAPRPWVGPHRVVRPPARPGNQPRSGGVRGPGRAAAGERAGRLPDRNPGVYGAAVRRRSGRAGASAGNRDSGRMGVGLAGEPAAGPRAGYWHRQRRDRPVLRRPSARAVDRMDRRGGSVARRPCRRRPQSRRAWPRRARRIGPGRPRRLVPGRRGPAAGQSAVSPPRATRGEPGSGRGTGPRPPRRRRRAGPDPPPARRRPPRLGPRRRPRPGDRPGAGGGGRGAGEGGVPRRAGGGAARPGGVGAARRRRDHTRL</sequence>
<feature type="compositionally biased region" description="Basic residues" evidence="1">
    <location>
        <begin position="1"/>
        <end position="30"/>
    </location>
</feature>
<evidence type="ECO:0000313" key="2">
    <source>
        <dbReference type="EMBL" id="CAA9547244.1"/>
    </source>
</evidence>
<dbReference type="EC" id="2.1.1.297" evidence="2"/>
<feature type="region of interest" description="Disordered" evidence="1">
    <location>
        <begin position="1"/>
        <end position="292"/>
    </location>
</feature>
<accession>A0A6J4UD37</accession>
<feature type="compositionally biased region" description="Basic residues" evidence="1">
    <location>
        <begin position="233"/>
        <end position="246"/>
    </location>
</feature>
<feature type="compositionally biased region" description="Basic residues" evidence="1">
    <location>
        <begin position="283"/>
        <end position="292"/>
    </location>
</feature>
<feature type="non-terminal residue" evidence="2">
    <location>
        <position position="1"/>
    </location>
</feature>
<evidence type="ECO:0000256" key="1">
    <source>
        <dbReference type="SAM" id="MobiDB-lite"/>
    </source>
</evidence>
<dbReference type="AlphaFoldDB" id="A0A6J4UD37"/>
<reference evidence="2" key="1">
    <citation type="submission" date="2020-02" db="EMBL/GenBank/DDBJ databases">
        <authorList>
            <person name="Meier V. D."/>
        </authorList>
    </citation>
    <scope>NUCLEOTIDE SEQUENCE</scope>
    <source>
        <strain evidence="2">AVDCRST_MAG73</strain>
    </source>
</reference>
<dbReference type="EMBL" id="CADCWE010000169">
    <property type="protein sequence ID" value="CAA9547244.1"/>
    <property type="molecule type" value="Genomic_DNA"/>
</dbReference>
<name>A0A6J4UD37_9BACT</name>
<protein>
    <submittedName>
        <fullName evidence="2">Peptide chain release factor N(5)-glutamine methyltransferase</fullName>
        <ecNumber evidence="2">2.1.1.297</ecNumber>
    </submittedName>
</protein>
<proteinExistence type="predicted"/>
<organism evidence="2">
    <name type="scientific">uncultured Thermomicrobiales bacterium</name>
    <dbReference type="NCBI Taxonomy" id="1645740"/>
    <lineage>
        <taxon>Bacteria</taxon>
        <taxon>Pseudomonadati</taxon>
        <taxon>Thermomicrobiota</taxon>
        <taxon>Thermomicrobia</taxon>
        <taxon>Thermomicrobiales</taxon>
        <taxon>environmental samples</taxon>
    </lineage>
</organism>